<dbReference type="Pfam" id="PF01758">
    <property type="entry name" value="SBF"/>
    <property type="match status" value="1"/>
</dbReference>
<dbReference type="InterPro" id="IPR019634">
    <property type="entry name" value="Uncharacterised_Ycf49"/>
</dbReference>
<dbReference type="PANTHER" id="PTHR10361:SF30">
    <property type="entry name" value="SODIUM_METABOLITE COTRANSPORTER BASS6, CHLOROPLASTIC-RELATED"/>
    <property type="match status" value="1"/>
</dbReference>
<keyword evidence="7" id="KW-1133">Transmembrane helix</keyword>
<sequence>MESAGMMKMATGEGSPLWQGAGTWSRLGFGGYRGLRRRNSRSILFFGSFRAVGPKNTTPTHALFLYDDAKENEAAPYCPKCCKYKVVARLPQNKTTTTPNPTAGFHHTRSELNVVDVPSVKGGVPRSRCAKVENEDRLVVKQHIAHANDAVPMTRFAEANPHLVEVKREFFARRNEDLKERTIKKEDEAEILGGTDFCSMVLVSKQSRDLGCPSGDESGPRPVGVEEGRVDFLKILKSANSIIPHVVLGSTILALLYPPSFTWFTTSEQGYDELTMDKCSIDSIKLERWYLLRYYAPALGFLMFAVGVNSSVKDFIEAIKRPGAIAAGYIGQFIAKPFFGFLFGTLAVTTFNLPTAVGAGIMLVSCVSGAQLSNYATFLTDPHMAPLSIVMTSLSTASAVFFTPTLSYLLIGKKLPVDVVGMMSSIVQIVVAPIAAGLLLNRFLPRLCSAIQPFLPPLSVFVTALCVGSPLAINIKAVLSPYGLSIVFLLFAFHTTSFVAGYHLAGTWFRKSADVKALQRTISFETGMQSSLLALALANRFFPDPLVGVPPAVSVVLMSLMGFGLVMLWVTAMALVWDYGERTGLKGWKGLSWGMVPLLGGAMCACTWHFFYNSESLEVLVALQGALTVIGNITMCIAAYRIYKGSQESTNSNSP</sequence>
<reference evidence="9" key="1">
    <citation type="journal article" date="2013" name="Nature">
        <title>Draft genome of the wheat A-genome progenitor Triticum urartu.</title>
        <authorList>
            <person name="Ling H.Q."/>
            <person name="Zhao S."/>
            <person name="Liu D."/>
            <person name="Wang J."/>
            <person name="Sun H."/>
            <person name="Zhang C."/>
            <person name="Fan H."/>
            <person name="Li D."/>
            <person name="Dong L."/>
            <person name="Tao Y."/>
            <person name="Gao C."/>
            <person name="Wu H."/>
            <person name="Li Y."/>
            <person name="Cui Y."/>
            <person name="Guo X."/>
            <person name="Zheng S."/>
            <person name="Wang B."/>
            <person name="Yu K."/>
            <person name="Liang Q."/>
            <person name="Yang W."/>
            <person name="Lou X."/>
            <person name="Chen J."/>
            <person name="Feng M."/>
            <person name="Jian J."/>
            <person name="Zhang X."/>
            <person name="Luo G."/>
            <person name="Jiang Y."/>
            <person name="Liu J."/>
            <person name="Wang Z."/>
            <person name="Sha Y."/>
            <person name="Zhang B."/>
            <person name="Wu H."/>
            <person name="Tang D."/>
            <person name="Shen Q."/>
            <person name="Xue P."/>
            <person name="Zou S."/>
            <person name="Wang X."/>
            <person name="Liu X."/>
            <person name="Wang F."/>
            <person name="Yang Y."/>
            <person name="An X."/>
            <person name="Dong Z."/>
            <person name="Zhang K."/>
            <person name="Zhang X."/>
            <person name="Luo M.C."/>
            <person name="Dvorak J."/>
            <person name="Tong Y."/>
            <person name="Wang J."/>
            <person name="Yang H."/>
            <person name="Li Z."/>
            <person name="Wang D."/>
            <person name="Zhang A."/>
            <person name="Wang J."/>
        </authorList>
    </citation>
    <scope>NUCLEOTIDE SEQUENCE</scope>
</reference>
<dbReference type="Gene3D" id="1.20.1530.20">
    <property type="match status" value="1"/>
</dbReference>
<keyword evidence="5" id="KW-0812">Transmembrane</keyword>
<dbReference type="STRING" id="4572.M8A3H5"/>
<evidence type="ECO:0000256" key="5">
    <source>
        <dbReference type="ARBA" id="ARBA00022692"/>
    </source>
</evidence>
<proteinExistence type="inferred from homology"/>
<evidence type="ECO:0000256" key="4">
    <source>
        <dbReference type="ARBA" id="ARBA00006528"/>
    </source>
</evidence>
<evidence type="ECO:0000256" key="2">
    <source>
        <dbReference type="ARBA" id="ARBA00004119"/>
    </source>
</evidence>
<comment type="subcellular location">
    <subcellularLocation>
        <location evidence="3">Membrane</location>
        <topology evidence="3">Multi-pass membrane protein</topology>
    </subcellularLocation>
    <subcellularLocation>
        <location evidence="2">Plastid</location>
        <location evidence="2">Chloroplast envelope</location>
    </subcellularLocation>
</comment>
<dbReference type="InterPro" id="IPR002657">
    <property type="entry name" value="BilAc:Na_symport/Acr3"/>
</dbReference>
<dbReference type="eggNOG" id="KOG2718">
    <property type="taxonomic scope" value="Eukaryota"/>
</dbReference>
<comment type="similarity">
    <text evidence="4">Belongs to the bile acid:sodium symporter (BASS) (TC 2.A.28) family.</text>
</comment>
<evidence type="ECO:0000256" key="8">
    <source>
        <dbReference type="ARBA" id="ARBA00023136"/>
    </source>
</evidence>
<evidence type="ECO:0000256" key="7">
    <source>
        <dbReference type="ARBA" id="ARBA00022989"/>
    </source>
</evidence>
<dbReference type="AlphaFoldDB" id="M8A3H5"/>
<accession>M8A3H5</accession>
<protein>
    <submittedName>
        <fullName evidence="9">Putative sodium-dependent transporter yocS</fullName>
    </submittedName>
</protein>
<evidence type="ECO:0000256" key="3">
    <source>
        <dbReference type="ARBA" id="ARBA00004141"/>
    </source>
</evidence>
<dbReference type="GO" id="GO:0016020">
    <property type="term" value="C:membrane"/>
    <property type="evidence" value="ECO:0007669"/>
    <property type="project" value="UniProtKB-SubCell"/>
</dbReference>
<keyword evidence="6" id="KW-0809">Transit peptide</keyword>
<organism evidence="9">
    <name type="scientific">Triticum urartu</name>
    <name type="common">Red wild einkorn</name>
    <name type="synonym">Crithodium urartu</name>
    <dbReference type="NCBI Taxonomy" id="4572"/>
    <lineage>
        <taxon>Eukaryota</taxon>
        <taxon>Viridiplantae</taxon>
        <taxon>Streptophyta</taxon>
        <taxon>Embryophyta</taxon>
        <taxon>Tracheophyta</taxon>
        <taxon>Spermatophyta</taxon>
        <taxon>Magnoliopsida</taxon>
        <taxon>Liliopsida</taxon>
        <taxon>Poales</taxon>
        <taxon>Poaceae</taxon>
        <taxon>BOP clade</taxon>
        <taxon>Pooideae</taxon>
        <taxon>Triticodae</taxon>
        <taxon>Triticeae</taxon>
        <taxon>Triticinae</taxon>
        <taxon>Triticum</taxon>
    </lineage>
</organism>
<evidence type="ECO:0000256" key="1">
    <source>
        <dbReference type="ARBA" id="ARBA00003198"/>
    </source>
</evidence>
<dbReference type="InterPro" id="IPR004710">
    <property type="entry name" value="Bilac:Na_transpt"/>
</dbReference>
<comment type="function">
    <text evidence="1">May function as sodium-coupled metabolite transporter across the chloroplast envelope.</text>
</comment>
<name>M8A3H5_TRIUA</name>
<evidence type="ECO:0000313" key="9">
    <source>
        <dbReference type="EMBL" id="EMS66927.1"/>
    </source>
</evidence>
<dbReference type="OMA" id="RCAKVEN"/>
<dbReference type="GO" id="GO:0009941">
    <property type="term" value="C:chloroplast envelope"/>
    <property type="evidence" value="ECO:0007669"/>
    <property type="project" value="UniProtKB-SubCell"/>
</dbReference>
<gene>
    <name evidence="9" type="ORF">TRIUR3_16339</name>
</gene>
<dbReference type="Pfam" id="PF10693">
    <property type="entry name" value="DUF2499"/>
    <property type="match status" value="1"/>
</dbReference>
<keyword evidence="8" id="KW-0472">Membrane</keyword>
<evidence type="ECO:0000256" key="6">
    <source>
        <dbReference type="ARBA" id="ARBA00022946"/>
    </source>
</evidence>
<dbReference type="InterPro" id="IPR038770">
    <property type="entry name" value="Na+/solute_symporter_sf"/>
</dbReference>
<dbReference type="PANTHER" id="PTHR10361">
    <property type="entry name" value="SODIUM-BILE ACID COTRANSPORTER"/>
    <property type="match status" value="1"/>
</dbReference>
<dbReference type="EMBL" id="KD025649">
    <property type="protein sequence ID" value="EMS66927.1"/>
    <property type="molecule type" value="Genomic_DNA"/>
</dbReference>